<dbReference type="Pfam" id="PF00078">
    <property type="entry name" value="RVT_1"/>
    <property type="match status" value="1"/>
</dbReference>
<dbReference type="InParanoid" id="A0A6I9UPT4"/>
<dbReference type="GeneID" id="105179640"/>
<dbReference type="PROSITE" id="PS50878">
    <property type="entry name" value="RT_POL"/>
    <property type="match status" value="1"/>
</dbReference>
<dbReference type="InterPro" id="IPR036691">
    <property type="entry name" value="Endo/exonu/phosph_ase_sf"/>
</dbReference>
<protein>
    <submittedName>
        <fullName evidence="3">Uncharacterized protein LOC105179640</fullName>
    </submittedName>
</protein>
<dbReference type="PANTHER" id="PTHR46890:SF48">
    <property type="entry name" value="RNA-DIRECTED DNA POLYMERASE"/>
    <property type="match status" value="1"/>
</dbReference>
<dbReference type="KEGG" id="sind:105179640"/>
<dbReference type="Proteomes" id="UP000504604">
    <property type="component" value="Unplaced"/>
</dbReference>
<dbReference type="InterPro" id="IPR052343">
    <property type="entry name" value="Retrotransposon-Effector_Assoc"/>
</dbReference>
<dbReference type="InterPro" id="IPR043502">
    <property type="entry name" value="DNA/RNA_pol_sf"/>
</dbReference>
<dbReference type="SUPFAM" id="SSF56219">
    <property type="entry name" value="DNase I-like"/>
    <property type="match status" value="1"/>
</dbReference>
<evidence type="ECO:0000313" key="2">
    <source>
        <dbReference type="Proteomes" id="UP000504604"/>
    </source>
</evidence>
<dbReference type="InterPro" id="IPR000477">
    <property type="entry name" value="RT_dom"/>
</dbReference>
<feature type="domain" description="Reverse transcriptase" evidence="1">
    <location>
        <begin position="167"/>
        <end position="436"/>
    </location>
</feature>
<keyword evidence="2" id="KW-1185">Reference proteome</keyword>
<proteinExistence type="predicted"/>
<dbReference type="PANTHER" id="PTHR46890">
    <property type="entry name" value="NON-LTR RETROLELEMENT REVERSE TRANSCRIPTASE-LIKE PROTEIN-RELATED"/>
    <property type="match status" value="1"/>
</dbReference>
<dbReference type="OrthoDB" id="1932527at2759"/>
<name>A0A6I9UPT4_SESIN</name>
<dbReference type="Gene3D" id="3.60.10.10">
    <property type="entry name" value="Endonuclease/exonuclease/phosphatase"/>
    <property type="match status" value="1"/>
</dbReference>
<reference evidence="3" key="1">
    <citation type="submission" date="2025-08" db="UniProtKB">
        <authorList>
            <consortium name="RefSeq"/>
        </authorList>
    </citation>
    <scope>IDENTIFICATION</scope>
</reference>
<evidence type="ECO:0000259" key="1">
    <source>
        <dbReference type="PROSITE" id="PS50878"/>
    </source>
</evidence>
<sequence length="488" mass="55233">MVVNLLVVVAKGRVERGRLWIAWDDNFIDVDVAECGTQFIHCLVYIRSLRESIAITMIYGATEVTDKRELWDSLVTIAMQTVDIPWLIGGDFNAVRDLSEICGASGDIQMAMKEFNDCIQNAEPQAVVDEFVMYYQNLLGGERRRDVIDLRFLRPWVRHLLNEEDVSSLLLPFTPTDVKQAVFDIAEDKAPGPDGYSSGFFKAAWPIVGQEVTSAVLDFFTTGRILKQINTTLLALIPKELFIGYNQALPPQCALKVDIRKAYDTVEWDFMIAVMELFGFPSNFVKWIEVCVTTTSFSVGLNGKPHGFFKGARGLRQGDPLSPYLFVLVMEVLHLGFLQLIDQDELFSFHWKCDTSRVFQLGFVDDLLLFCHAYMDSIGVIKTGLGRFAIWSGLRLNVCDRTSIWVEWLYQGRLRGTSIWTIREHGGSWVWRNYEVLPSGRLESMEDHGYGAKSSVFTDLPPIYGGLLDRRCEEILLVARPMASSGTP</sequence>
<evidence type="ECO:0000313" key="3">
    <source>
        <dbReference type="RefSeq" id="XP_011101581.1"/>
    </source>
</evidence>
<dbReference type="AlphaFoldDB" id="A0A6I9UPT4"/>
<dbReference type="RefSeq" id="XP_011101581.1">
    <property type="nucleotide sequence ID" value="XM_011103279.1"/>
</dbReference>
<dbReference type="SUPFAM" id="SSF56672">
    <property type="entry name" value="DNA/RNA polymerases"/>
    <property type="match status" value="1"/>
</dbReference>
<accession>A0A6I9UPT4</accession>
<organism evidence="2 3">
    <name type="scientific">Sesamum indicum</name>
    <name type="common">Oriental sesame</name>
    <name type="synonym">Sesamum orientale</name>
    <dbReference type="NCBI Taxonomy" id="4182"/>
    <lineage>
        <taxon>Eukaryota</taxon>
        <taxon>Viridiplantae</taxon>
        <taxon>Streptophyta</taxon>
        <taxon>Embryophyta</taxon>
        <taxon>Tracheophyta</taxon>
        <taxon>Spermatophyta</taxon>
        <taxon>Magnoliopsida</taxon>
        <taxon>eudicotyledons</taxon>
        <taxon>Gunneridae</taxon>
        <taxon>Pentapetalae</taxon>
        <taxon>asterids</taxon>
        <taxon>lamiids</taxon>
        <taxon>Lamiales</taxon>
        <taxon>Pedaliaceae</taxon>
        <taxon>Sesamum</taxon>
    </lineage>
</organism>
<gene>
    <name evidence="3" type="primary">LOC105179640</name>
</gene>